<dbReference type="InParanoid" id="F7B1D2"/>
<protein>
    <recommendedName>
        <fullName evidence="4">Bromo domain-containing protein</fullName>
    </recommendedName>
</protein>
<dbReference type="SMART" id="SM00297">
    <property type="entry name" value="BROMO"/>
    <property type="match status" value="2"/>
</dbReference>
<dbReference type="PRINTS" id="PR00503">
    <property type="entry name" value="BROMODOMAIN"/>
</dbReference>
<dbReference type="InterPro" id="IPR052060">
    <property type="entry name" value="Bromo_WD_repeat"/>
</dbReference>
<dbReference type="InterPro" id="IPR018359">
    <property type="entry name" value="Bromodomain_CS"/>
</dbReference>
<dbReference type="Pfam" id="PF00439">
    <property type="entry name" value="Bromodomain"/>
    <property type="match status" value="2"/>
</dbReference>
<dbReference type="PROSITE" id="PS00633">
    <property type="entry name" value="BROMODOMAIN_1"/>
    <property type="match status" value="1"/>
</dbReference>
<reference evidence="6" key="1">
    <citation type="journal article" date="2002" name="Science">
        <title>The draft genome of Ciona intestinalis: insights into chordate and vertebrate origins.</title>
        <authorList>
            <person name="Dehal P."/>
            <person name="Satou Y."/>
            <person name="Campbell R.K."/>
            <person name="Chapman J."/>
            <person name="Degnan B."/>
            <person name="De Tomaso A."/>
            <person name="Davidson B."/>
            <person name="Di Gregorio A."/>
            <person name="Gelpke M."/>
            <person name="Goodstein D.M."/>
            <person name="Harafuji N."/>
            <person name="Hastings K.E."/>
            <person name="Ho I."/>
            <person name="Hotta K."/>
            <person name="Huang W."/>
            <person name="Kawashima T."/>
            <person name="Lemaire P."/>
            <person name="Martinez D."/>
            <person name="Meinertzhagen I.A."/>
            <person name="Necula S."/>
            <person name="Nonaka M."/>
            <person name="Putnam N."/>
            <person name="Rash S."/>
            <person name="Saiga H."/>
            <person name="Satake M."/>
            <person name="Terry A."/>
            <person name="Yamada L."/>
            <person name="Wang H.G."/>
            <person name="Awazu S."/>
            <person name="Azumi K."/>
            <person name="Boore J."/>
            <person name="Branno M."/>
            <person name="Chin-Bow S."/>
            <person name="DeSantis R."/>
            <person name="Doyle S."/>
            <person name="Francino P."/>
            <person name="Keys D.N."/>
            <person name="Haga S."/>
            <person name="Hayashi H."/>
            <person name="Hino K."/>
            <person name="Imai K.S."/>
            <person name="Inaba K."/>
            <person name="Kano S."/>
            <person name="Kobayashi K."/>
            <person name="Kobayashi M."/>
            <person name="Lee B.I."/>
            <person name="Makabe K.W."/>
            <person name="Manohar C."/>
            <person name="Matassi G."/>
            <person name="Medina M."/>
            <person name="Mochizuki Y."/>
            <person name="Mount S."/>
            <person name="Morishita T."/>
            <person name="Miura S."/>
            <person name="Nakayama A."/>
            <person name="Nishizaka S."/>
            <person name="Nomoto H."/>
            <person name="Ohta F."/>
            <person name="Oishi K."/>
            <person name="Rigoutsos I."/>
            <person name="Sano M."/>
            <person name="Sasaki A."/>
            <person name="Sasakura Y."/>
            <person name="Shoguchi E."/>
            <person name="Shin-i T."/>
            <person name="Spagnuolo A."/>
            <person name="Stainier D."/>
            <person name="Suzuki M.M."/>
            <person name="Tassy O."/>
            <person name="Takatori N."/>
            <person name="Tokuoka M."/>
            <person name="Yagi K."/>
            <person name="Yoshizaki F."/>
            <person name="Wada S."/>
            <person name="Zhang C."/>
            <person name="Hyatt P.D."/>
            <person name="Larimer F."/>
            <person name="Detter C."/>
            <person name="Doggett N."/>
            <person name="Glavina T."/>
            <person name="Hawkins T."/>
            <person name="Richardson P."/>
            <person name="Lucas S."/>
            <person name="Kohara Y."/>
            <person name="Levine M."/>
            <person name="Satoh N."/>
            <person name="Rokhsar D.S."/>
        </authorList>
    </citation>
    <scope>NUCLEOTIDE SEQUENCE [LARGE SCALE GENOMIC DNA]</scope>
</reference>
<feature type="compositionally biased region" description="Low complexity" evidence="3">
    <location>
        <begin position="663"/>
        <end position="672"/>
    </location>
</feature>
<organism evidence="5 6">
    <name type="scientific">Ciona intestinalis</name>
    <name type="common">Transparent sea squirt</name>
    <name type="synonym">Ascidia intestinalis</name>
    <dbReference type="NCBI Taxonomy" id="7719"/>
    <lineage>
        <taxon>Eukaryota</taxon>
        <taxon>Metazoa</taxon>
        <taxon>Chordata</taxon>
        <taxon>Tunicata</taxon>
        <taxon>Ascidiacea</taxon>
        <taxon>Phlebobranchia</taxon>
        <taxon>Cionidae</taxon>
        <taxon>Ciona</taxon>
    </lineage>
</organism>
<proteinExistence type="predicted"/>
<feature type="region of interest" description="Disordered" evidence="3">
    <location>
        <begin position="1"/>
        <end position="61"/>
    </location>
</feature>
<feature type="domain" description="Bromo" evidence="4">
    <location>
        <begin position="324"/>
        <end position="394"/>
    </location>
</feature>
<dbReference type="EMBL" id="EAAA01000885">
    <property type="status" value="NOT_ANNOTATED_CDS"/>
    <property type="molecule type" value="Genomic_DNA"/>
</dbReference>
<feature type="compositionally biased region" description="Low complexity" evidence="3">
    <location>
        <begin position="710"/>
        <end position="724"/>
    </location>
</feature>
<dbReference type="HOGENOM" id="CLU_353712_0_0_1"/>
<dbReference type="GeneTree" id="ENSGT00950000183107"/>
<dbReference type="OMA" id="KEEICTH"/>
<feature type="compositionally biased region" description="Basic residues" evidence="3">
    <location>
        <begin position="619"/>
        <end position="628"/>
    </location>
</feature>
<evidence type="ECO:0000256" key="3">
    <source>
        <dbReference type="SAM" id="MobiDB-lite"/>
    </source>
</evidence>
<reference evidence="5" key="3">
    <citation type="submission" date="2025-08" db="UniProtKB">
        <authorList>
            <consortium name="Ensembl"/>
        </authorList>
    </citation>
    <scope>IDENTIFICATION</scope>
</reference>
<feature type="domain" description="Bromo" evidence="4">
    <location>
        <begin position="501"/>
        <end position="571"/>
    </location>
</feature>
<dbReference type="Gene3D" id="2.30.30.1040">
    <property type="match status" value="1"/>
</dbReference>
<reference evidence="5" key="4">
    <citation type="submission" date="2025-09" db="UniProtKB">
        <authorList>
            <consortium name="Ensembl"/>
        </authorList>
    </citation>
    <scope>IDENTIFICATION</scope>
</reference>
<feature type="compositionally biased region" description="Low complexity" evidence="3">
    <location>
        <begin position="1"/>
        <end position="10"/>
    </location>
</feature>
<feature type="compositionally biased region" description="Polar residues" evidence="3">
    <location>
        <begin position="690"/>
        <end position="707"/>
    </location>
</feature>
<dbReference type="Proteomes" id="UP000008144">
    <property type="component" value="Chromosome 12"/>
</dbReference>
<evidence type="ECO:0000313" key="6">
    <source>
        <dbReference type="Proteomes" id="UP000008144"/>
    </source>
</evidence>
<dbReference type="SUPFAM" id="SSF47370">
    <property type="entry name" value="Bromodomain"/>
    <property type="match status" value="2"/>
</dbReference>
<reference evidence="5" key="2">
    <citation type="journal article" date="2008" name="Genome Biol.">
        <title>Improved genome assembly and evidence-based global gene model set for the chordate Ciona intestinalis: new insight into intron and operon populations.</title>
        <authorList>
            <person name="Satou Y."/>
            <person name="Mineta K."/>
            <person name="Ogasawara M."/>
            <person name="Sasakura Y."/>
            <person name="Shoguchi E."/>
            <person name="Ueno K."/>
            <person name="Yamada L."/>
            <person name="Matsumoto J."/>
            <person name="Wasserscheid J."/>
            <person name="Dewar K."/>
            <person name="Wiley G.B."/>
            <person name="Macmil S.L."/>
            <person name="Roe B.A."/>
            <person name="Zeller R.W."/>
            <person name="Hastings K.E."/>
            <person name="Lemaire P."/>
            <person name="Lindquist E."/>
            <person name="Endo T."/>
            <person name="Hotta K."/>
            <person name="Inaba K."/>
        </authorList>
    </citation>
    <scope>NUCLEOTIDE SEQUENCE [LARGE SCALE GENOMIC DNA]</scope>
    <source>
        <strain evidence="5">wild type</strain>
    </source>
</reference>
<accession>F7B1D2</accession>
<keyword evidence="6" id="KW-1185">Reference proteome</keyword>
<dbReference type="STRING" id="7719.ENSCINP00000012790"/>
<evidence type="ECO:0000259" key="4">
    <source>
        <dbReference type="PROSITE" id="PS50014"/>
    </source>
</evidence>
<dbReference type="Gene3D" id="1.20.920.10">
    <property type="entry name" value="Bromodomain-like"/>
    <property type="match status" value="2"/>
</dbReference>
<keyword evidence="1 2" id="KW-0103">Bromodomain</keyword>
<dbReference type="PROSITE" id="PS50014">
    <property type="entry name" value="BROMODOMAIN_2"/>
    <property type="match status" value="2"/>
</dbReference>
<feature type="region of interest" description="Disordered" evidence="3">
    <location>
        <begin position="614"/>
        <end position="740"/>
    </location>
</feature>
<dbReference type="InterPro" id="IPR036427">
    <property type="entry name" value="Bromodomain-like_sf"/>
</dbReference>
<dbReference type="FunFam" id="1.20.920.10:FF:000066">
    <property type="entry name" value="Transcription initiation factor TFIID subunit 1"/>
    <property type="match status" value="1"/>
</dbReference>
<evidence type="ECO:0000313" key="5">
    <source>
        <dbReference type="Ensembl" id="ENSCINP00000012790.3"/>
    </source>
</evidence>
<dbReference type="PANTHER" id="PTHR16266:SF17">
    <property type="entry name" value="BRWD3"/>
    <property type="match status" value="1"/>
</dbReference>
<dbReference type="Ensembl" id="ENSCINT00000012790.3">
    <property type="protein sequence ID" value="ENSCINP00000012790.3"/>
    <property type="gene ID" value="ENSCING00000006196.3"/>
</dbReference>
<dbReference type="InterPro" id="IPR057451">
    <property type="entry name" value="BRWD/PHIP_AD"/>
</dbReference>
<evidence type="ECO:0000256" key="2">
    <source>
        <dbReference type="PROSITE-ProRule" id="PRU00035"/>
    </source>
</evidence>
<dbReference type="Pfam" id="PF25313">
    <property type="entry name" value="BRWD_AD"/>
    <property type="match status" value="1"/>
</dbReference>
<evidence type="ECO:0000256" key="1">
    <source>
        <dbReference type="ARBA" id="ARBA00023117"/>
    </source>
</evidence>
<dbReference type="AlphaFoldDB" id="F7B1D2"/>
<dbReference type="InterPro" id="IPR001487">
    <property type="entry name" value="Bromodomain"/>
</dbReference>
<sequence>MRSDSYSEGWSSEENEGSPVHSNNARKRRKCSEETSICDVTTETLDENQPTTSTNISPKQTVVKPIEPPFPIVPGQPPPDEYLPPKWISQDVARPSPYMPQIGDCVVYFQQGHQLYIKAVLDKNIWNVGPESNICYNMMELNYIEVCNVTSIEYEIGPPTLCCLQLQRQNVKENEEEYFKLRFHDLPDVIDFIVLQNKFDISMLTKWKPGDRFRSIIDDEWWFGSVVNHQPLDDKYPESPFQSLLVEWDSNEVERMSPWDLEPTTEGMVGRSENDRGLPIEEEELKDIFHQRPSASEWRKVDKLYVDSVDQDCSRISTGIEKLLGLDMFSPFSAPVDLTIYQAYTLAVAYPTDLKLILRRLQNRFYRSLESLLWDVQKLEENALAFNEPDSDIVKKATILHSLLGEFINNQSCHNIEDIYATHGVDHIVDIVEPACESDHSVECDVVTEPTTSDRLNSITNVITRAKKSRYQPWISEDEKEDQDRMDEWKGSCSNLLSFAWDTEDASPFREGVNEEHYPDYYDIVEEPMNLTMIREKLSKDGYNNPKEVESDLHLMFTNSKAYNTNKKSKIYSMTVRLQALIRARMQPIIAEYENVVSMRGALTAQLMEKQMSNSYITRSRRRRKRSSRYSQPPEDKPIDPNEPSSSRAPESRRSNSSRRCRILSPDDPSSSDSEDQNPPPRLRKDRPQLAQSSRLRSRLPQKQNKFQRSDTTSSSKDSSFLSDPRPRRSKPHYLPQSSERMHLRNIRKRRNTTVRYVESLSEASDDAFERLNDVSSRGRVRRLSSKAMAAKLS</sequence>
<name>F7B1D2_CIOIN</name>
<dbReference type="PANTHER" id="PTHR16266">
    <property type="entry name" value="WD REPEAT DOMAIN 9"/>
    <property type="match status" value="1"/>
</dbReference>
<feature type="compositionally biased region" description="Polar residues" evidence="3">
    <location>
        <begin position="34"/>
        <end position="60"/>
    </location>
</feature>